<dbReference type="Proteomes" id="UP000646386">
    <property type="component" value="Chromosome"/>
</dbReference>
<keyword evidence="2" id="KW-1185">Reference proteome</keyword>
<gene>
    <name evidence="1" type="ORF">HU718_012290</name>
</gene>
<accession>A0ABX8Q5F1</accession>
<reference evidence="1 2" key="2">
    <citation type="journal article" date="2021" name="Microorganisms">
        <title>The Ever-Expanding Pseudomonas Genus: Description of 43 New Species and Partition of the Pseudomonas putida Group.</title>
        <authorList>
            <person name="Girard L."/>
            <person name="Lood C."/>
            <person name="Hofte M."/>
            <person name="Vandamme P."/>
            <person name="Rokni-Zadeh H."/>
            <person name="van Noort V."/>
            <person name="Lavigne R."/>
            <person name="De Mot R."/>
        </authorList>
    </citation>
    <scope>NUCLEOTIDE SEQUENCE [LARGE SCALE GENOMIC DNA]</scope>
    <source>
        <strain evidence="1 2">ZA 5.3</strain>
    </source>
</reference>
<evidence type="ECO:0000313" key="1">
    <source>
        <dbReference type="EMBL" id="QXI08441.1"/>
    </source>
</evidence>
<dbReference type="EMBL" id="CP077089">
    <property type="protein sequence ID" value="QXI08441.1"/>
    <property type="molecule type" value="Genomic_DNA"/>
</dbReference>
<sequence>MSNVAKGIDREERRFRFAGFGSVGVCFIRTKVRQGGVVVLCAQLKNYYGTSVTNAVEDIYGRVINQLTKEGAIKLPVTKWWFFKRKDPSEEIAAQVIWIEHYPQGAGMFPNGSYALVSFDSQMSPVWNYVSKEYIVRECGVEESFLEIDPEALDYAV</sequence>
<protein>
    <submittedName>
        <fullName evidence="1">Uncharacterized protein</fullName>
    </submittedName>
</protein>
<organism evidence="1 2">
    <name type="scientific">Pseudomonas tensinigenes</name>
    <dbReference type="NCBI Taxonomy" id="2745511"/>
    <lineage>
        <taxon>Bacteria</taxon>
        <taxon>Pseudomonadati</taxon>
        <taxon>Pseudomonadota</taxon>
        <taxon>Gammaproteobacteria</taxon>
        <taxon>Pseudomonadales</taxon>
        <taxon>Pseudomonadaceae</taxon>
        <taxon>Pseudomonas</taxon>
    </lineage>
</organism>
<name>A0ABX8Q5F1_9PSED</name>
<proteinExistence type="predicted"/>
<reference evidence="1 2" key="1">
    <citation type="journal article" date="2020" name="Microorganisms">
        <title>Reliable Identification of Environmental Pseudomonas Isolates Using the rpoD Gene.</title>
        <authorList>
            <consortium name="The Broad Institute Genome Sequencing Platform"/>
            <person name="Girard L."/>
            <person name="Lood C."/>
            <person name="Rokni-Zadeh H."/>
            <person name="van Noort V."/>
            <person name="Lavigne R."/>
            <person name="De Mot R."/>
        </authorList>
    </citation>
    <scope>NUCLEOTIDE SEQUENCE [LARGE SCALE GENOMIC DNA]</scope>
    <source>
        <strain evidence="1 2">ZA 5.3</strain>
    </source>
</reference>
<dbReference type="RefSeq" id="WP_150708412.1">
    <property type="nucleotide sequence ID" value="NZ_CP077089.1"/>
</dbReference>
<evidence type="ECO:0000313" key="2">
    <source>
        <dbReference type="Proteomes" id="UP000646386"/>
    </source>
</evidence>